<dbReference type="GO" id="GO:0006269">
    <property type="term" value="P:DNA replication, synthesis of primer"/>
    <property type="evidence" value="ECO:0007669"/>
    <property type="project" value="TreeGrafter"/>
</dbReference>
<dbReference type="PANTHER" id="PTHR30313:SF2">
    <property type="entry name" value="DNA PRIMASE"/>
    <property type="match status" value="1"/>
</dbReference>
<dbReference type="GO" id="GO:0016779">
    <property type="term" value="F:nucleotidyltransferase activity"/>
    <property type="evidence" value="ECO:0007669"/>
    <property type="project" value="InterPro"/>
</dbReference>
<dbReference type="CDD" id="cd03364">
    <property type="entry name" value="TOPRIM_DnaG_primases"/>
    <property type="match status" value="1"/>
</dbReference>
<accession>A0A2M7BQZ1</accession>
<name>A0A2M7BQZ1_9BACT</name>
<dbReference type="InterPro" id="IPR034151">
    <property type="entry name" value="TOPRIM_DnaG_bac"/>
</dbReference>
<dbReference type="InterPro" id="IPR050219">
    <property type="entry name" value="DnaG_primase"/>
</dbReference>
<dbReference type="SUPFAM" id="SSF56731">
    <property type="entry name" value="DNA primase core"/>
    <property type="match status" value="1"/>
</dbReference>
<gene>
    <name evidence="2" type="ORF">COS52_05460</name>
</gene>
<dbReference type="InterPro" id="IPR006171">
    <property type="entry name" value="TOPRIM_dom"/>
</dbReference>
<dbReference type="SMART" id="SM00493">
    <property type="entry name" value="TOPRIM"/>
    <property type="match status" value="1"/>
</dbReference>
<evidence type="ECO:0000313" key="2">
    <source>
        <dbReference type="EMBL" id="PIV07909.1"/>
    </source>
</evidence>
<dbReference type="InterPro" id="IPR019475">
    <property type="entry name" value="DNA_primase_DnaB-bd"/>
</dbReference>
<dbReference type="GO" id="GO:0005737">
    <property type="term" value="C:cytoplasm"/>
    <property type="evidence" value="ECO:0007669"/>
    <property type="project" value="TreeGrafter"/>
</dbReference>
<dbReference type="PROSITE" id="PS50880">
    <property type="entry name" value="TOPRIM"/>
    <property type="match status" value="1"/>
</dbReference>
<feature type="domain" description="Toprim" evidence="1">
    <location>
        <begin position="35"/>
        <end position="116"/>
    </location>
</feature>
<dbReference type="EMBL" id="PEVA01000228">
    <property type="protein sequence ID" value="PIV07909.1"/>
    <property type="molecule type" value="Genomic_DNA"/>
</dbReference>
<dbReference type="Gene3D" id="3.40.1360.10">
    <property type="match status" value="1"/>
</dbReference>
<comment type="caution">
    <text evidence="2">The sequence shown here is derived from an EMBL/GenBank/DDBJ whole genome shotgun (WGS) entry which is preliminary data.</text>
</comment>
<protein>
    <recommendedName>
        <fullName evidence="1">Toprim domain-containing protein</fullName>
    </recommendedName>
</protein>
<proteinExistence type="predicted"/>
<dbReference type="AlphaFoldDB" id="A0A2M7BQZ1"/>
<dbReference type="Pfam" id="PF13155">
    <property type="entry name" value="Toprim_2"/>
    <property type="match status" value="1"/>
</dbReference>
<dbReference type="PANTHER" id="PTHR30313">
    <property type="entry name" value="DNA PRIMASE"/>
    <property type="match status" value="1"/>
</dbReference>
<evidence type="ECO:0000259" key="1">
    <source>
        <dbReference type="PROSITE" id="PS50880"/>
    </source>
</evidence>
<feature type="non-terminal residue" evidence="2">
    <location>
        <position position="1"/>
    </location>
</feature>
<reference evidence="3" key="1">
    <citation type="submission" date="2017-09" db="EMBL/GenBank/DDBJ databases">
        <title>Depth-based differentiation of microbial function through sediment-hosted aquifers and enrichment of novel symbionts in the deep terrestrial subsurface.</title>
        <authorList>
            <person name="Probst A.J."/>
            <person name="Ladd B."/>
            <person name="Jarett J.K."/>
            <person name="Geller-Mcgrath D.E."/>
            <person name="Sieber C.M.K."/>
            <person name="Emerson J.B."/>
            <person name="Anantharaman K."/>
            <person name="Thomas B.C."/>
            <person name="Malmstrom R."/>
            <person name="Stieglmeier M."/>
            <person name="Klingl A."/>
            <person name="Woyke T."/>
            <person name="Ryan C.M."/>
            <person name="Banfield J.F."/>
        </authorList>
    </citation>
    <scope>NUCLEOTIDE SEQUENCE [LARGE SCALE GENOMIC DNA]</scope>
</reference>
<organism evidence="2 3">
    <name type="scientific">Candidatus Roizmanbacteria bacterium CG03_land_8_20_14_0_80_39_12</name>
    <dbReference type="NCBI Taxonomy" id="1974847"/>
    <lineage>
        <taxon>Bacteria</taxon>
        <taxon>Candidatus Roizmaniibacteriota</taxon>
    </lineage>
</organism>
<dbReference type="Pfam" id="PF10410">
    <property type="entry name" value="DnaB_bind"/>
    <property type="match status" value="1"/>
</dbReference>
<feature type="non-terminal residue" evidence="2">
    <location>
        <position position="187"/>
    </location>
</feature>
<dbReference type="Proteomes" id="UP000230119">
    <property type="component" value="Unassembled WGS sequence"/>
</dbReference>
<evidence type="ECO:0000313" key="3">
    <source>
        <dbReference type="Proteomes" id="UP000230119"/>
    </source>
</evidence>
<sequence>ENEAKYVNTPETMLYHKRTMLFGLNITKESVKKENSIIIVEGEFDMITPFQHGISAIAAVKGSALTVEQLQLIKRYANRVYLALDADKAGEEAIRRAIEVAEPMGFELGVIVIEGGKDPDEAVRTNQIEFKKSLAHPIPVYDFLMQLFAKKYPPNDPFSKKQIGEEMAPFLFGITNPIVQSYYIKQL</sequence>